<evidence type="ECO:0000256" key="4">
    <source>
        <dbReference type="ARBA" id="ARBA00022803"/>
    </source>
</evidence>
<dbReference type="PANTHER" id="PTHR47870:SF2">
    <property type="entry name" value="FORMATE-DEPENDENT NITRITE REDUCTASE COMPLEX SUBUNIT NRFF"/>
    <property type="match status" value="1"/>
</dbReference>
<dbReference type="InterPro" id="IPR017560">
    <property type="entry name" value="Cyt_c_biogenesis_CcmI"/>
</dbReference>
<dbReference type="Gene3D" id="1.25.40.10">
    <property type="entry name" value="Tetratricopeptide repeat domain"/>
    <property type="match status" value="1"/>
</dbReference>
<dbReference type="SMART" id="SM00028">
    <property type="entry name" value="TPR"/>
    <property type="match status" value="3"/>
</dbReference>
<dbReference type="GO" id="GO:0030313">
    <property type="term" value="C:cell envelope"/>
    <property type="evidence" value="ECO:0007669"/>
    <property type="project" value="UniProtKB-SubCell"/>
</dbReference>
<reference evidence="7 8" key="1">
    <citation type="submission" date="2020-08" db="EMBL/GenBank/DDBJ databases">
        <title>Genomic Encyclopedia of Type Strains, Phase IV (KMG-IV): sequencing the most valuable type-strain genomes for metagenomic binning, comparative biology and taxonomic classification.</title>
        <authorList>
            <person name="Goeker M."/>
        </authorList>
    </citation>
    <scope>NUCLEOTIDE SEQUENCE [LARGE SCALE GENOMIC DNA]</scope>
    <source>
        <strain evidence="7 8">DSM 23447</strain>
    </source>
</reference>
<evidence type="ECO:0000256" key="5">
    <source>
        <dbReference type="SAM" id="Phobius"/>
    </source>
</evidence>
<dbReference type="AlphaFoldDB" id="A0A7W6IK46"/>
<sequence length="370" mass="39841">MPRLADKRLGPMIFWSIAIAITAIACAALFYAAAGRTVNATTSEMADQNRHFRLALDAIEADERNGRLDASQAVAAKGELAREILRSKASPEVAATKSLGRAPLLFGLAITAALSLGLYAFLGRPDLPTQPLTERPELLAQSLDLDEAVARIEAQLARAPQDLRGWQVIAPAYVEMRRFADAAEAYRRVIALAGPSADLRTDLAEALLLDANGAGSDEAMDQLELAAAADPAHVRSRLYLASESMRLARYDEAQVYWQQAIDLAQGTEVWLPAARQGLAVAQNDGVDTTAAEQLEMIEGMVGGLAERLYAEGGTVEEWAQLVRSYLVLNDRESAQRAYDSAVDAYPAAFDRGELDTLALDGGLTLNGDDR</sequence>
<dbReference type="NCBIfam" id="TIGR03142">
    <property type="entry name" value="cytochro_ccmI"/>
    <property type="match status" value="1"/>
</dbReference>
<evidence type="ECO:0000313" key="8">
    <source>
        <dbReference type="Proteomes" id="UP000547011"/>
    </source>
</evidence>
<dbReference type="PANTHER" id="PTHR47870">
    <property type="entry name" value="CYTOCHROME C-TYPE BIOGENESIS PROTEIN CCMH"/>
    <property type="match status" value="1"/>
</dbReference>
<evidence type="ECO:0000256" key="3">
    <source>
        <dbReference type="ARBA" id="ARBA00022748"/>
    </source>
</evidence>
<keyword evidence="3" id="KW-0201">Cytochrome c-type biogenesis</keyword>
<organism evidence="7 8">
    <name type="scientific">Devosia subaequoris</name>
    <dbReference type="NCBI Taxonomy" id="395930"/>
    <lineage>
        <taxon>Bacteria</taxon>
        <taxon>Pseudomonadati</taxon>
        <taxon>Pseudomonadota</taxon>
        <taxon>Alphaproteobacteria</taxon>
        <taxon>Hyphomicrobiales</taxon>
        <taxon>Devosiaceae</taxon>
        <taxon>Devosia</taxon>
    </lineage>
</organism>
<feature type="domain" description="Cytochrome c-type biogenesis protein H TPR" evidence="6">
    <location>
        <begin position="153"/>
        <end position="262"/>
    </location>
</feature>
<gene>
    <name evidence="7" type="ORF">GGR20_000652</name>
</gene>
<evidence type="ECO:0000256" key="2">
    <source>
        <dbReference type="ARBA" id="ARBA00022737"/>
    </source>
</evidence>
<proteinExistence type="predicted"/>
<comment type="subcellular location">
    <subcellularLocation>
        <location evidence="1">Cell envelope</location>
    </subcellularLocation>
</comment>
<feature type="transmembrane region" description="Helical" evidence="5">
    <location>
        <begin position="104"/>
        <end position="122"/>
    </location>
</feature>
<dbReference type="Pfam" id="PF23914">
    <property type="entry name" value="TPR_CcmH_CycH"/>
    <property type="match status" value="1"/>
</dbReference>
<evidence type="ECO:0000313" key="7">
    <source>
        <dbReference type="EMBL" id="MBB4051034.1"/>
    </source>
</evidence>
<keyword evidence="4" id="KW-0802">TPR repeat</keyword>
<dbReference type="EMBL" id="JACIEW010000001">
    <property type="protein sequence ID" value="MBB4051034.1"/>
    <property type="molecule type" value="Genomic_DNA"/>
</dbReference>
<dbReference type="InterPro" id="IPR011990">
    <property type="entry name" value="TPR-like_helical_dom_sf"/>
</dbReference>
<dbReference type="InterPro" id="IPR051263">
    <property type="entry name" value="C-type_cytochrome_biogenesis"/>
</dbReference>
<feature type="transmembrane region" description="Helical" evidence="5">
    <location>
        <begin position="12"/>
        <end position="34"/>
    </location>
</feature>
<dbReference type="SUPFAM" id="SSF48452">
    <property type="entry name" value="TPR-like"/>
    <property type="match status" value="1"/>
</dbReference>
<keyword evidence="5" id="KW-1133">Transmembrane helix</keyword>
<dbReference type="PROSITE" id="PS51257">
    <property type="entry name" value="PROKAR_LIPOPROTEIN"/>
    <property type="match status" value="1"/>
</dbReference>
<dbReference type="RefSeq" id="WP_183309768.1">
    <property type="nucleotide sequence ID" value="NZ_JACIEW010000001.1"/>
</dbReference>
<keyword evidence="5" id="KW-0472">Membrane</keyword>
<accession>A0A7W6IK46</accession>
<dbReference type="InterPro" id="IPR056413">
    <property type="entry name" value="TPR_CcmH_CycH"/>
</dbReference>
<dbReference type="GO" id="GO:0005886">
    <property type="term" value="C:plasma membrane"/>
    <property type="evidence" value="ECO:0007669"/>
    <property type="project" value="TreeGrafter"/>
</dbReference>
<dbReference type="GO" id="GO:0017004">
    <property type="term" value="P:cytochrome complex assembly"/>
    <property type="evidence" value="ECO:0007669"/>
    <property type="project" value="UniProtKB-KW"/>
</dbReference>
<keyword evidence="5" id="KW-0812">Transmembrane</keyword>
<dbReference type="Proteomes" id="UP000547011">
    <property type="component" value="Unassembled WGS sequence"/>
</dbReference>
<dbReference type="InterPro" id="IPR019734">
    <property type="entry name" value="TPR_rpt"/>
</dbReference>
<comment type="caution">
    <text evidence="7">The sequence shown here is derived from an EMBL/GenBank/DDBJ whole genome shotgun (WGS) entry which is preliminary data.</text>
</comment>
<name>A0A7W6IK46_9HYPH</name>
<evidence type="ECO:0000256" key="1">
    <source>
        <dbReference type="ARBA" id="ARBA00004196"/>
    </source>
</evidence>
<keyword evidence="8" id="KW-1185">Reference proteome</keyword>
<protein>
    <submittedName>
        <fullName evidence="7">Cytochrome c-type biogenesis protein CcmH</fullName>
    </submittedName>
</protein>
<evidence type="ECO:0000259" key="6">
    <source>
        <dbReference type="Pfam" id="PF23914"/>
    </source>
</evidence>
<keyword evidence="2" id="KW-0677">Repeat</keyword>